<proteinExistence type="predicted"/>
<dbReference type="Proteomes" id="UP001221757">
    <property type="component" value="Unassembled WGS sequence"/>
</dbReference>
<sequence length="275" mass="30175">MASEFRPEQGLDFFPLELRLTFARRPDSSSASDEYILTTRARPCYYSPGPRNTEIMVLCIPVLGVSTSTINWRRILNTDASIIFLGCIRKVFTLKFLSTQGYILAHVGPAHPASYPHRVLRVSIDPITWAETLDVSPQIGHLAVYSAQMYPFAAFAYAYGGADRALSATDILHPGTLLLQTNKDHRMPRGPRHPFTAFAYACGGADRALSATDILHPGTLLLQTNKDHRMPRGPRHPFTAFAYACGGADRALSATDILHPGTLLLQTNKDPGVPG</sequence>
<gene>
    <name evidence="1" type="ORF">B0H17DRAFT_1149062</name>
</gene>
<protein>
    <submittedName>
        <fullName evidence="1">Uncharacterized protein</fullName>
    </submittedName>
</protein>
<accession>A0AAD7C8A5</accession>
<evidence type="ECO:0000313" key="1">
    <source>
        <dbReference type="EMBL" id="KAJ7640212.1"/>
    </source>
</evidence>
<organism evidence="1 2">
    <name type="scientific">Mycena rosella</name>
    <name type="common">Pink bonnet</name>
    <name type="synonym">Agaricus rosellus</name>
    <dbReference type="NCBI Taxonomy" id="1033263"/>
    <lineage>
        <taxon>Eukaryota</taxon>
        <taxon>Fungi</taxon>
        <taxon>Dikarya</taxon>
        <taxon>Basidiomycota</taxon>
        <taxon>Agaricomycotina</taxon>
        <taxon>Agaricomycetes</taxon>
        <taxon>Agaricomycetidae</taxon>
        <taxon>Agaricales</taxon>
        <taxon>Marasmiineae</taxon>
        <taxon>Mycenaceae</taxon>
        <taxon>Mycena</taxon>
    </lineage>
</organism>
<keyword evidence="2" id="KW-1185">Reference proteome</keyword>
<reference evidence="1" key="1">
    <citation type="submission" date="2023-03" db="EMBL/GenBank/DDBJ databases">
        <title>Massive genome expansion in bonnet fungi (Mycena s.s.) driven by repeated elements and novel gene families across ecological guilds.</title>
        <authorList>
            <consortium name="Lawrence Berkeley National Laboratory"/>
            <person name="Harder C.B."/>
            <person name="Miyauchi S."/>
            <person name="Viragh M."/>
            <person name="Kuo A."/>
            <person name="Thoen E."/>
            <person name="Andreopoulos B."/>
            <person name="Lu D."/>
            <person name="Skrede I."/>
            <person name="Drula E."/>
            <person name="Henrissat B."/>
            <person name="Morin E."/>
            <person name="Kohler A."/>
            <person name="Barry K."/>
            <person name="LaButti K."/>
            <person name="Morin E."/>
            <person name="Salamov A."/>
            <person name="Lipzen A."/>
            <person name="Mereny Z."/>
            <person name="Hegedus B."/>
            <person name="Baldrian P."/>
            <person name="Stursova M."/>
            <person name="Weitz H."/>
            <person name="Taylor A."/>
            <person name="Grigoriev I.V."/>
            <person name="Nagy L.G."/>
            <person name="Martin F."/>
            <person name="Kauserud H."/>
        </authorList>
    </citation>
    <scope>NUCLEOTIDE SEQUENCE</scope>
    <source>
        <strain evidence="1">CBHHK067</strain>
    </source>
</reference>
<dbReference type="EMBL" id="JARKIE010000432">
    <property type="protein sequence ID" value="KAJ7640212.1"/>
    <property type="molecule type" value="Genomic_DNA"/>
</dbReference>
<name>A0AAD7C8A5_MYCRO</name>
<comment type="caution">
    <text evidence="1">The sequence shown here is derived from an EMBL/GenBank/DDBJ whole genome shotgun (WGS) entry which is preliminary data.</text>
</comment>
<evidence type="ECO:0000313" key="2">
    <source>
        <dbReference type="Proteomes" id="UP001221757"/>
    </source>
</evidence>
<dbReference type="AlphaFoldDB" id="A0AAD7C8A5"/>